<dbReference type="InterPro" id="IPR001387">
    <property type="entry name" value="Cro/C1-type_HTH"/>
</dbReference>
<feature type="domain" description="HTH cro/C1-type" evidence="2">
    <location>
        <begin position="32"/>
        <end position="72"/>
    </location>
</feature>
<name>A0ABV6VXQ6_9ACTN</name>
<evidence type="ECO:0000256" key="1">
    <source>
        <dbReference type="SAM" id="MobiDB-lite"/>
    </source>
</evidence>
<dbReference type="PROSITE" id="PS50943">
    <property type="entry name" value="HTH_CROC1"/>
    <property type="match status" value="1"/>
</dbReference>
<dbReference type="RefSeq" id="WP_380537356.1">
    <property type="nucleotide sequence ID" value="NZ_JBHFAB010000013.1"/>
</dbReference>
<feature type="region of interest" description="Disordered" evidence="1">
    <location>
        <begin position="133"/>
        <end position="161"/>
    </location>
</feature>
<evidence type="ECO:0000313" key="3">
    <source>
        <dbReference type="EMBL" id="MFC1418560.1"/>
    </source>
</evidence>
<dbReference type="EMBL" id="JBHFAB010000013">
    <property type="protein sequence ID" value="MFC1418560.1"/>
    <property type="molecule type" value="Genomic_DNA"/>
</dbReference>
<gene>
    <name evidence="3" type="ORF">ACEZDE_18240</name>
</gene>
<comment type="caution">
    <text evidence="3">The sequence shown here is derived from an EMBL/GenBank/DDBJ whole genome shotgun (WGS) entry which is preliminary data.</text>
</comment>
<sequence length="161" mass="17547">MSGEHEDFARWLRQRAAFMGFDTTKRGMISRLAEAAGVDTGQMSRFLRGQALPAIEGQRGLAKALGVKLPEVMIRAGSAQPDDFDDVTPRSTSYEIERAAEILGVPPGQRRVYVRMMKSMALLAGSTNTAAILEDEDAVTPPPSEDYQQRGAAETSRPFGD</sequence>
<dbReference type="InterPro" id="IPR010982">
    <property type="entry name" value="Lambda_DNA-bd_dom_sf"/>
</dbReference>
<evidence type="ECO:0000259" key="2">
    <source>
        <dbReference type="PROSITE" id="PS50943"/>
    </source>
</evidence>
<organism evidence="3 4">
    <name type="scientific">Streptacidiphilus cavernicola</name>
    <dbReference type="NCBI Taxonomy" id="3342716"/>
    <lineage>
        <taxon>Bacteria</taxon>
        <taxon>Bacillati</taxon>
        <taxon>Actinomycetota</taxon>
        <taxon>Actinomycetes</taxon>
        <taxon>Kitasatosporales</taxon>
        <taxon>Streptomycetaceae</taxon>
        <taxon>Streptacidiphilus</taxon>
    </lineage>
</organism>
<accession>A0ABV6VXQ6</accession>
<reference evidence="3 4" key="1">
    <citation type="submission" date="2024-09" db="EMBL/GenBank/DDBJ databases">
        <authorList>
            <person name="Lee S.D."/>
        </authorList>
    </citation>
    <scope>NUCLEOTIDE SEQUENCE [LARGE SCALE GENOMIC DNA]</scope>
    <source>
        <strain evidence="3 4">N8-3</strain>
    </source>
</reference>
<protein>
    <recommendedName>
        <fullName evidence="2">HTH cro/C1-type domain-containing protein</fullName>
    </recommendedName>
</protein>
<dbReference type="Gene3D" id="1.10.260.40">
    <property type="entry name" value="lambda repressor-like DNA-binding domains"/>
    <property type="match status" value="1"/>
</dbReference>
<dbReference type="SUPFAM" id="SSF47413">
    <property type="entry name" value="lambda repressor-like DNA-binding domains"/>
    <property type="match status" value="1"/>
</dbReference>
<keyword evidence="4" id="KW-1185">Reference proteome</keyword>
<evidence type="ECO:0000313" key="4">
    <source>
        <dbReference type="Proteomes" id="UP001592531"/>
    </source>
</evidence>
<dbReference type="CDD" id="cd00093">
    <property type="entry name" value="HTH_XRE"/>
    <property type="match status" value="1"/>
</dbReference>
<dbReference type="Proteomes" id="UP001592531">
    <property type="component" value="Unassembled WGS sequence"/>
</dbReference>
<proteinExistence type="predicted"/>